<organism evidence="1 2">
    <name type="scientific">Nostoc flagelliforme FACHB-838</name>
    <dbReference type="NCBI Taxonomy" id="2692904"/>
    <lineage>
        <taxon>Bacteria</taxon>
        <taxon>Bacillati</taxon>
        <taxon>Cyanobacteriota</taxon>
        <taxon>Cyanophyceae</taxon>
        <taxon>Nostocales</taxon>
        <taxon>Nostocaceae</taxon>
        <taxon>Nostoc</taxon>
    </lineage>
</organism>
<evidence type="ECO:0000313" key="1">
    <source>
        <dbReference type="EMBL" id="MBD2533716.1"/>
    </source>
</evidence>
<keyword evidence="2" id="KW-1185">Reference proteome</keyword>
<proteinExistence type="predicted"/>
<sequence length="120" mass="14315">MKICVGYIKLVASNGSEKANIIIKNIRWLKEQETDKRLQRRIDKEIALQKRWDERVNNFSKRLSIEKFLYQEFVPFNKKHPKDATIQCPICEQLVKQENLLSHIKKTHFKKAQLRKHSGI</sequence>
<name>A0ABR8DWA2_9NOSO</name>
<protein>
    <recommendedName>
        <fullName evidence="3">C2H2-type domain-containing protein</fullName>
    </recommendedName>
</protein>
<gene>
    <name evidence="1" type="ORF">H6G97_30840</name>
</gene>
<dbReference type="EMBL" id="JACJSI010000110">
    <property type="protein sequence ID" value="MBD2533716.1"/>
    <property type="molecule type" value="Genomic_DNA"/>
</dbReference>
<comment type="caution">
    <text evidence="1">The sequence shown here is derived from an EMBL/GenBank/DDBJ whole genome shotgun (WGS) entry which is preliminary data.</text>
</comment>
<dbReference type="Proteomes" id="UP000623440">
    <property type="component" value="Unassembled WGS sequence"/>
</dbReference>
<evidence type="ECO:0000313" key="2">
    <source>
        <dbReference type="Proteomes" id="UP000623440"/>
    </source>
</evidence>
<reference evidence="1 2" key="1">
    <citation type="journal article" date="2020" name="ISME J.">
        <title>Comparative genomics reveals insights into cyanobacterial evolution and habitat adaptation.</title>
        <authorList>
            <person name="Chen M.Y."/>
            <person name="Teng W.K."/>
            <person name="Zhao L."/>
            <person name="Hu C.X."/>
            <person name="Zhou Y.K."/>
            <person name="Han B.P."/>
            <person name="Song L.R."/>
            <person name="Shu W.S."/>
        </authorList>
    </citation>
    <scope>NUCLEOTIDE SEQUENCE [LARGE SCALE GENOMIC DNA]</scope>
    <source>
        <strain evidence="1 2">FACHB-838</strain>
    </source>
</reference>
<dbReference type="RefSeq" id="WP_190944271.1">
    <property type="nucleotide sequence ID" value="NZ_JACJSI010000110.1"/>
</dbReference>
<accession>A0ABR8DWA2</accession>
<evidence type="ECO:0008006" key="3">
    <source>
        <dbReference type="Google" id="ProtNLM"/>
    </source>
</evidence>